<comment type="caution">
    <text evidence="3">The sequence shown here is derived from an EMBL/GenBank/DDBJ whole genome shotgun (WGS) entry which is preliminary data.</text>
</comment>
<evidence type="ECO:0000259" key="2">
    <source>
        <dbReference type="Pfam" id="PF13340"/>
    </source>
</evidence>
<dbReference type="InterPro" id="IPR002559">
    <property type="entry name" value="Transposase_11"/>
</dbReference>
<evidence type="ECO:0000313" key="4">
    <source>
        <dbReference type="Proteomes" id="UP000653674"/>
    </source>
</evidence>
<sequence length="262" mass="28701">MAYPSDLTDAQWAVLEPLLCRASKRGPKHADLRAVVNGILYLTRAGCPWRYLPGEYGQWTRVWSQFRRWSRNDTWATVLAALHEQARAAMGRERRPSMLVIDSSLARGASQGGVTFHDRGGPYGATNGAKRVVAVDVTGLPVGAIVVPASTTESRATELLLEHLAELGLTDRLELVLVDRGTTANAARVMSGRFGFEVRRVFWPEKSSVFRPLPHAWRVEVAHGRIGRARRLAKSFENTTASAAGWLHAACVNLLLAALAPA</sequence>
<dbReference type="NCBIfam" id="NF033580">
    <property type="entry name" value="transpos_IS5_3"/>
    <property type="match status" value="1"/>
</dbReference>
<feature type="domain" description="Transposase IS4-like" evidence="1">
    <location>
        <begin position="96"/>
        <end position="181"/>
    </location>
</feature>
<proteinExistence type="predicted"/>
<dbReference type="GO" id="GO:0003677">
    <property type="term" value="F:DNA binding"/>
    <property type="evidence" value="ECO:0007669"/>
    <property type="project" value="InterPro"/>
</dbReference>
<accession>A0A8J3LKV0</accession>
<organism evidence="3 4">
    <name type="scientific">Planosporangium flavigriseum</name>
    <dbReference type="NCBI Taxonomy" id="373681"/>
    <lineage>
        <taxon>Bacteria</taxon>
        <taxon>Bacillati</taxon>
        <taxon>Actinomycetota</taxon>
        <taxon>Actinomycetes</taxon>
        <taxon>Micromonosporales</taxon>
        <taxon>Micromonosporaceae</taxon>
        <taxon>Planosporangium</taxon>
    </lineage>
</organism>
<evidence type="ECO:0008006" key="5">
    <source>
        <dbReference type="Google" id="ProtNLM"/>
    </source>
</evidence>
<gene>
    <name evidence="3" type="ORF">Pfl04_16480</name>
</gene>
<reference evidence="3" key="1">
    <citation type="submission" date="2021-01" db="EMBL/GenBank/DDBJ databases">
        <title>Whole genome shotgun sequence of Planosporangium flavigriseum NBRC 105377.</title>
        <authorList>
            <person name="Komaki H."/>
            <person name="Tamura T."/>
        </authorList>
    </citation>
    <scope>NUCLEOTIDE SEQUENCE</scope>
    <source>
        <strain evidence="3">NBRC 105377</strain>
    </source>
</reference>
<dbReference type="AlphaFoldDB" id="A0A8J3LKV0"/>
<protein>
    <recommendedName>
        <fullName evidence="5">IS5 family transposase</fullName>
    </recommendedName>
</protein>
<dbReference type="InterPro" id="IPR025161">
    <property type="entry name" value="IS402-like_dom"/>
</dbReference>
<dbReference type="Pfam" id="PF01609">
    <property type="entry name" value="DDE_Tnp_1"/>
    <property type="match status" value="1"/>
</dbReference>
<dbReference type="Proteomes" id="UP000653674">
    <property type="component" value="Unassembled WGS sequence"/>
</dbReference>
<feature type="domain" description="Insertion element IS402-like" evidence="2">
    <location>
        <begin position="7"/>
        <end position="78"/>
    </location>
</feature>
<dbReference type="GO" id="GO:0006313">
    <property type="term" value="P:DNA transposition"/>
    <property type="evidence" value="ECO:0007669"/>
    <property type="project" value="InterPro"/>
</dbReference>
<dbReference type="PANTHER" id="PTHR30007">
    <property type="entry name" value="PHP DOMAIN PROTEIN"/>
    <property type="match status" value="1"/>
</dbReference>
<dbReference type="RefSeq" id="WP_168076857.1">
    <property type="nucleotide sequence ID" value="NZ_BAAAQJ010000002.1"/>
</dbReference>
<name>A0A8J3LKV0_9ACTN</name>
<dbReference type="PANTHER" id="PTHR30007:SF0">
    <property type="entry name" value="TRANSPOSASE"/>
    <property type="match status" value="1"/>
</dbReference>
<evidence type="ECO:0000313" key="3">
    <source>
        <dbReference type="EMBL" id="GIG73244.1"/>
    </source>
</evidence>
<dbReference type="EMBL" id="BONU01000008">
    <property type="protein sequence ID" value="GIG73244.1"/>
    <property type="molecule type" value="Genomic_DNA"/>
</dbReference>
<keyword evidence="4" id="KW-1185">Reference proteome</keyword>
<dbReference type="Pfam" id="PF13340">
    <property type="entry name" value="DUF4096"/>
    <property type="match status" value="1"/>
</dbReference>
<dbReference type="GO" id="GO:0004803">
    <property type="term" value="F:transposase activity"/>
    <property type="evidence" value="ECO:0007669"/>
    <property type="project" value="InterPro"/>
</dbReference>
<evidence type="ECO:0000259" key="1">
    <source>
        <dbReference type="Pfam" id="PF01609"/>
    </source>
</evidence>